<dbReference type="InterPro" id="IPR041664">
    <property type="entry name" value="AAA_16"/>
</dbReference>
<dbReference type="Pfam" id="PF13185">
    <property type="entry name" value="GAF_2"/>
    <property type="match status" value="1"/>
</dbReference>
<dbReference type="SUPFAM" id="SSF47384">
    <property type="entry name" value="Homodimeric domain of signal transducing histidine kinase"/>
    <property type="match status" value="1"/>
</dbReference>
<dbReference type="GO" id="GO:0000155">
    <property type="term" value="F:phosphorelay sensor kinase activity"/>
    <property type="evidence" value="ECO:0007669"/>
    <property type="project" value="InterPro"/>
</dbReference>
<comment type="similarity">
    <text evidence="2">Belongs to the protein kinase superfamily. TKL Ser/Thr protein kinase family. ROCO subfamily.</text>
</comment>
<dbReference type="InterPro" id="IPR003594">
    <property type="entry name" value="HATPase_dom"/>
</dbReference>
<feature type="region of interest" description="Disordered" evidence="8">
    <location>
        <begin position="47"/>
        <end position="86"/>
    </location>
</feature>
<dbReference type="OrthoDB" id="60033at2759"/>
<evidence type="ECO:0000256" key="3">
    <source>
        <dbReference type="ARBA" id="ARBA00012438"/>
    </source>
</evidence>
<dbReference type="PANTHER" id="PTHR43047:SF46">
    <property type="entry name" value="HISTIDINE KINASE_RESPONSE REGULATOR, PUTATIVE (AFU_ORTHOLOGUE AFUA_3G12550)-RELATED"/>
    <property type="match status" value="1"/>
</dbReference>
<dbReference type="InterPro" id="IPR003661">
    <property type="entry name" value="HisK_dim/P_dom"/>
</dbReference>
<dbReference type="SUPFAM" id="SSF55781">
    <property type="entry name" value="GAF domain-like"/>
    <property type="match status" value="1"/>
</dbReference>
<dbReference type="InterPro" id="IPR011009">
    <property type="entry name" value="Kinase-like_dom_sf"/>
</dbReference>
<dbReference type="SUPFAM" id="SSF55874">
    <property type="entry name" value="ATPase domain of HSP90 chaperone/DNA topoisomerase II/histidine kinase"/>
    <property type="match status" value="1"/>
</dbReference>
<evidence type="ECO:0000259" key="9">
    <source>
        <dbReference type="PROSITE" id="PS50011"/>
    </source>
</evidence>
<dbReference type="Gene3D" id="3.40.50.2300">
    <property type="match status" value="1"/>
</dbReference>
<accession>A0A8T9CCK4</accession>
<dbReference type="InterPro" id="IPR036097">
    <property type="entry name" value="HisK_dim/P_sf"/>
</dbReference>
<feature type="domain" description="Histidine kinase" evidence="10">
    <location>
        <begin position="1906"/>
        <end position="2125"/>
    </location>
</feature>
<dbReference type="CDD" id="cd17546">
    <property type="entry name" value="REC_hyHK_CKI1_RcsC-like"/>
    <property type="match status" value="1"/>
</dbReference>
<feature type="domain" description="Response regulatory" evidence="11">
    <location>
        <begin position="2158"/>
        <end position="2282"/>
    </location>
</feature>
<evidence type="ECO:0000259" key="11">
    <source>
        <dbReference type="PROSITE" id="PS50110"/>
    </source>
</evidence>
<dbReference type="FunFam" id="3.30.565.10:FF:000010">
    <property type="entry name" value="Sensor histidine kinase RcsC"/>
    <property type="match status" value="1"/>
</dbReference>
<dbReference type="InterPro" id="IPR005467">
    <property type="entry name" value="His_kinase_dom"/>
</dbReference>
<dbReference type="SUPFAM" id="SSF52540">
    <property type="entry name" value="P-loop containing nucleoside triphosphate hydrolases"/>
    <property type="match status" value="1"/>
</dbReference>
<evidence type="ECO:0000256" key="1">
    <source>
        <dbReference type="ARBA" id="ARBA00000085"/>
    </source>
</evidence>
<keyword evidence="4 7" id="KW-0597">Phosphoprotein</keyword>
<evidence type="ECO:0000256" key="4">
    <source>
        <dbReference type="ARBA" id="ARBA00022553"/>
    </source>
</evidence>
<sequence length="2286" mass="253638">MDARPEPPQGLLSRLRQLGEFEWNEEREPFHSSYGIWHVFGSKRSINKTSNPTSPSSALSNVWPQLDSNPAARNRQHGGHTSKDPKIPVVARISSHVLRDERAYHICKTLASTTGPNGHHVARPLDQMRLPSLQDEEEETPILVCIFEAPGPNYLSKIIDYGPAWFRLRGLQDDIHGRLNEPFAPEQMSLQMFLDFAIGAAECIEVLHAQQIVHGELRGDAFHMSKETGKVTLINLGPGRLRTFENGLSSSGWSTMSKSLGVKTKLSYMSPEQTGRMPLEPDSRTDIFSLGVLLWTMLSQKPAFEGYTPMDVIHAVLGERLALISDVRLDIPQVVDRVLQKATAKAVWDRYISVSGLKYDLGEIRKLLGNGDSLQLQTFQIATKDVSPSFILPQAMMGRDTEHDAIVGVIDTAFRVRRASLQPERRGHLSRLTEDHSASFEIALKLGDVVLEDENGSSADGRTNHLSSDASSGDHAAFKASISKSRSPTTSQRDSVETLESPDSNIKTPERRNPSTPDLPSFADNINRDGDIFGPDVVGGMMLNRNSLRNRTKGRCEIITIAGAAGLGKSCLIQSVQIEARQRGYFASTKFDHNQTESKSFDTLLKLLSSLFQQVFSESTLDLVFIEILRRRVASVWPVLHKILGLPEFLFHTQRPIRRTGQPVKLSQGENKSLAVEPDREDSPVRNSLYSSILGTPSSQNFLPAGSPLQSIPLVNTFLDILRIFARYKFICLCLDDLHHADEESLETIAQIVSTRIKVVIIVAYRLGSAASEALRRISDPPRNNQDNRTAGDVGVTTLVLKPLTEAVTLEYVATTLRRPEHEVSTLGTTIYSKTAGNPFHIKEMLAACYRTKCIWFDFRESRWEFDLGRVKLFKEEIFKHALHEGLVMSRLNVLPSTSKSLLGWASMIGPSFSFQLIQRLLNGGFTPRELAHTDQDLVRGLQAAIHSGIIGPTQDDDIFRFQHDRYVRAAKLLLTDDRAHLIMAQTLLKHHSLDDNYRSITANSICEAVDIINTSLSNRRPFRQFLSDYAQALCESGLRTAALKFYICCIALLQKDMWNGNADDICYAETLRIHTAAAECHLYEGQYKDARRLLDSVSSNAKSAVDKVPSWILLSRAFSQEGNSSKGFAVLKEGLVALDIEVEDDPTFQNCDIEFKRLCQEIQAADATQLTQKSAVEDTNLAAVGAVLAEATGAAFWSDTITFYQMTLIMTKTYLSGTFPQAGLGFLQLALIAITRHNMIDFANECANMGLDIIERWKDPYTIGRGGTIYPAFLGHIQQPLSASIGRLTGALEFAIQAGDRVSTILNFGLVSSLKFFASENLAELETFCTYACENIQNWELDTPGGTMIIAIRQVCRALQGKTYTNSPSAGVMSDEQHNSPRYKSWLLSEVKNSDRPLMLYESIEIAPLFLYGHYGSAVSLGNSCLKKINAIWSARNTRFLMFFHALSLAGSVWSRVQEQFYPAYRGQSPQLSSDLNGRSIETGLQEEITGLVMLMKYFKRRIEQWQIITDVNYLAWSKMLAAQIAEMEEEHTSALRLYEEAIEHASQHNFLFEEALANSLLGGHLLRIGSPRLARMALRESVSLYRRIGADGVASHIENEHRLVLQGLASSTAEIGVQTSEDFGLAQPHIPGGDQMVGSLTEKKGDIIGMWREDSAVVDTGPGLHMLDLQSILQSSQAISSVLQVDQLLKIMCEIILANCKGVAYFAAIAIEDQSVGWGIAASGHPEEGAEAHTPSLSLSKSALIAENVVHYCSRFRETIFLPDLMQDQRFSNVGKAWVDRHPDSRSVIAIPISHGNDKPLLGVLYLEGQPNSFTTRNLEVLQLLVNQIGISLSNSLTLKEVERVSAINQNMVKMQKKSLEEAIEAKNNADEAKAEAVRNAKLASEAAKIAEEAVKAKTTFLANISHELRTPLNGVIGNSELLLMDNQNQLSGDQKGWADSIRVSASLLLYLINDILDFSRIEAHQMKLNLTDFYLHEMVQKVVRSQSPKHMVKIVQQLELPQSLVFGDDLRLHQILGNLLSNSLKFTEKGSVTIGAITEETELAANVTFWVQDTGIGISPEQRDKLFKPFSQADASTSRKYGGSGLGLSICKSLVESMGGEIKLDSTENVGTTVTFSLTLPKAKVEEVKPGQLSRSSTEEFRGGSLSSVPQSELRICIAEDNAINQKIAVQFLAKLKFKTVDAYDNGLQAVEGIRQKAREGRPYHMVLMDVQMPVLDGYEATKLLRRDEDEVVKGILVIALTASAVQGDREKCIASGMNDYLAKPVRFALLRKKFEQYMKMEV</sequence>
<organism evidence="12 13">
    <name type="scientific">Lachnellula suecica</name>
    <dbReference type="NCBI Taxonomy" id="602035"/>
    <lineage>
        <taxon>Eukaryota</taxon>
        <taxon>Fungi</taxon>
        <taxon>Dikarya</taxon>
        <taxon>Ascomycota</taxon>
        <taxon>Pezizomycotina</taxon>
        <taxon>Leotiomycetes</taxon>
        <taxon>Helotiales</taxon>
        <taxon>Lachnaceae</taxon>
        <taxon>Lachnellula</taxon>
    </lineage>
</organism>
<dbReference type="PANTHER" id="PTHR43047">
    <property type="entry name" value="TWO-COMPONENT HISTIDINE PROTEIN KINASE"/>
    <property type="match status" value="1"/>
</dbReference>
<dbReference type="InterPro" id="IPR036890">
    <property type="entry name" value="HATPase_C_sf"/>
</dbReference>
<dbReference type="Gene3D" id="1.10.287.130">
    <property type="match status" value="1"/>
</dbReference>
<dbReference type="PROSITE" id="PS50011">
    <property type="entry name" value="PROTEIN_KINASE_DOM"/>
    <property type="match status" value="1"/>
</dbReference>
<evidence type="ECO:0000256" key="7">
    <source>
        <dbReference type="PROSITE-ProRule" id="PRU00169"/>
    </source>
</evidence>
<dbReference type="Pfam" id="PF00512">
    <property type="entry name" value="HisKA"/>
    <property type="match status" value="1"/>
</dbReference>
<feature type="compositionally biased region" description="Polar residues" evidence="8">
    <location>
        <begin position="456"/>
        <end position="471"/>
    </location>
</feature>
<evidence type="ECO:0000313" key="13">
    <source>
        <dbReference type="Proteomes" id="UP000469558"/>
    </source>
</evidence>
<dbReference type="InterPro" id="IPR004358">
    <property type="entry name" value="Sig_transdc_His_kin-like_C"/>
</dbReference>
<dbReference type="SMART" id="SM00387">
    <property type="entry name" value="HATPase_c"/>
    <property type="match status" value="1"/>
</dbReference>
<dbReference type="SMART" id="SM00448">
    <property type="entry name" value="REC"/>
    <property type="match status" value="1"/>
</dbReference>
<feature type="region of interest" description="Disordered" evidence="8">
    <location>
        <begin position="455"/>
        <end position="525"/>
    </location>
</feature>
<dbReference type="EMBL" id="QGMK01000186">
    <property type="protein sequence ID" value="TVY83499.1"/>
    <property type="molecule type" value="Genomic_DNA"/>
</dbReference>
<dbReference type="CDD" id="cd00082">
    <property type="entry name" value="HisKA"/>
    <property type="match status" value="1"/>
</dbReference>
<gene>
    <name evidence="12" type="primary">dhkK_1</name>
    <name evidence="12" type="ORF">LSUE1_G002785</name>
</gene>
<dbReference type="InterPro" id="IPR011006">
    <property type="entry name" value="CheY-like_superfamily"/>
</dbReference>
<feature type="compositionally biased region" description="Polar residues" evidence="8">
    <location>
        <begin position="47"/>
        <end position="68"/>
    </location>
</feature>
<feature type="domain" description="Protein kinase" evidence="9">
    <location>
        <begin position="12"/>
        <end position="368"/>
    </location>
</feature>
<dbReference type="Pfam" id="PF07714">
    <property type="entry name" value="PK_Tyr_Ser-Thr"/>
    <property type="match status" value="1"/>
</dbReference>
<dbReference type="PROSITE" id="PS50110">
    <property type="entry name" value="RESPONSE_REGULATORY"/>
    <property type="match status" value="1"/>
</dbReference>
<dbReference type="InterPro" id="IPR000719">
    <property type="entry name" value="Prot_kinase_dom"/>
</dbReference>
<feature type="compositionally biased region" description="Polar residues" evidence="8">
    <location>
        <begin position="482"/>
        <end position="493"/>
    </location>
</feature>
<dbReference type="Pfam" id="PF02518">
    <property type="entry name" value="HATPase_c"/>
    <property type="match status" value="1"/>
</dbReference>
<comment type="catalytic activity">
    <reaction evidence="1">
        <text>ATP + protein L-histidine = ADP + protein N-phospho-L-histidine.</text>
        <dbReference type="EC" id="2.7.13.3"/>
    </reaction>
</comment>
<name>A0A8T9CCK4_9HELO</name>
<dbReference type="SUPFAM" id="SSF52172">
    <property type="entry name" value="CheY-like"/>
    <property type="match status" value="1"/>
</dbReference>
<protein>
    <recommendedName>
        <fullName evidence="3">histidine kinase</fullName>
        <ecNumber evidence="3">2.7.13.3</ecNumber>
    </recommendedName>
</protein>
<dbReference type="GO" id="GO:0005886">
    <property type="term" value="C:plasma membrane"/>
    <property type="evidence" value="ECO:0007669"/>
    <property type="project" value="TreeGrafter"/>
</dbReference>
<keyword evidence="6 12" id="KW-0418">Kinase</keyword>
<dbReference type="Pfam" id="PF13191">
    <property type="entry name" value="AAA_16"/>
    <property type="match status" value="1"/>
</dbReference>
<dbReference type="CDD" id="cd16922">
    <property type="entry name" value="HATPase_EvgS-ArcB-TorS-like"/>
    <property type="match status" value="1"/>
</dbReference>
<dbReference type="FunFam" id="1.10.510.10:FF:000579">
    <property type="entry name" value="Sensor histidine kinase/response regulator, putative"/>
    <property type="match status" value="1"/>
</dbReference>
<dbReference type="InterPro" id="IPR001789">
    <property type="entry name" value="Sig_transdc_resp-reg_receiver"/>
</dbReference>
<feature type="modified residue" description="4-aspartylphosphate" evidence="7">
    <location>
        <position position="2213"/>
    </location>
</feature>
<dbReference type="FunFam" id="3.40.50.2300:FF:000285">
    <property type="entry name" value="Putative sensor histidine kinase/response regulator"/>
    <property type="match status" value="1"/>
</dbReference>
<dbReference type="Proteomes" id="UP000469558">
    <property type="component" value="Unassembled WGS sequence"/>
</dbReference>
<dbReference type="Gene3D" id="1.10.510.10">
    <property type="entry name" value="Transferase(Phosphotransferase) domain 1"/>
    <property type="match status" value="1"/>
</dbReference>
<dbReference type="InterPro" id="IPR001245">
    <property type="entry name" value="Ser-Thr/Tyr_kinase_cat_dom"/>
</dbReference>
<dbReference type="Gene3D" id="3.30.450.40">
    <property type="match status" value="1"/>
</dbReference>
<evidence type="ECO:0000256" key="2">
    <source>
        <dbReference type="ARBA" id="ARBA00008171"/>
    </source>
</evidence>
<dbReference type="SMART" id="SM00388">
    <property type="entry name" value="HisKA"/>
    <property type="match status" value="1"/>
</dbReference>
<dbReference type="SUPFAM" id="SSF56112">
    <property type="entry name" value="Protein kinase-like (PK-like)"/>
    <property type="match status" value="1"/>
</dbReference>
<dbReference type="InterPro" id="IPR003018">
    <property type="entry name" value="GAF"/>
</dbReference>
<reference evidence="12 13" key="1">
    <citation type="submission" date="2018-05" db="EMBL/GenBank/DDBJ databases">
        <title>Genome sequencing and assembly of the regulated plant pathogen Lachnellula willkommii and related sister species for the development of diagnostic species identification markers.</title>
        <authorList>
            <person name="Giroux E."/>
            <person name="Bilodeau G."/>
        </authorList>
    </citation>
    <scope>NUCLEOTIDE SEQUENCE [LARGE SCALE GENOMIC DNA]</scope>
    <source>
        <strain evidence="12 13">CBS 268.59</strain>
    </source>
</reference>
<dbReference type="InterPro" id="IPR029016">
    <property type="entry name" value="GAF-like_dom_sf"/>
</dbReference>
<comment type="caution">
    <text evidence="12">The sequence shown here is derived from an EMBL/GenBank/DDBJ whole genome shotgun (WGS) entry which is preliminary data.</text>
</comment>
<evidence type="ECO:0000256" key="6">
    <source>
        <dbReference type="ARBA" id="ARBA00022777"/>
    </source>
</evidence>
<evidence type="ECO:0000256" key="5">
    <source>
        <dbReference type="ARBA" id="ARBA00022679"/>
    </source>
</evidence>
<dbReference type="EC" id="2.7.13.3" evidence="3"/>
<keyword evidence="13" id="KW-1185">Reference proteome</keyword>
<feature type="region of interest" description="Disordered" evidence="8">
    <location>
        <begin position="661"/>
        <end position="682"/>
    </location>
</feature>
<evidence type="ECO:0000313" key="12">
    <source>
        <dbReference type="EMBL" id="TVY83499.1"/>
    </source>
</evidence>
<dbReference type="FunFam" id="3.30.450.40:FF:000044">
    <property type="entry name" value="Putative sensor histidine kinase/response regulator"/>
    <property type="match status" value="1"/>
</dbReference>
<proteinExistence type="inferred from homology"/>
<dbReference type="PRINTS" id="PR00344">
    <property type="entry name" value="BCTRLSENSOR"/>
</dbReference>
<keyword evidence="5" id="KW-0808">Transferase</keyword>
<dbReference type="GO" id="GO:0005524">
    <property type="term" value="F:ATP binding"/>
    <property type="evidence" value="ECO:0007669"/>
    <property type="project" value="InterPro"/>
</dbReference>
<dbReference type="PROSITE" id="PS50109">
    <property type="entry name" value="HIS_KIN"/>
    <property type="match status" value="1"/>
</dbReference>
<evidence type="ECO:0000256" key="8">
    <source>
        <dbReference type="SAM" id="MobiDB-lite"/>
    </source>
</evidence>
<dbReference type="GO" id="GO:0009927">
    <property type="term" value="F:histidine phosphotransfer kinase activity"/>
    <property type="evidence" value="ECO:0007669"/>
    <property type="project" value="TreeGrafter"/>
</dbReference>
<dbReference type="Gene3D" id="3.30.565.10">
    <property type="entry name" value="Histidine kinase-like ATPase, C-terminal domain"/>
    <property type="match status" value="1"/>
</dbReference>
<evidence type="ECO:0000259" key="10">
    <source>
        <dbReference type="PROSITE" id="PS50109"/>
    </source>
</evidence>
<dbReference type="InterPro" id="IPR027417">
    <property type="entry name" value="P-loop_NTPase"/>
</dbReference>
<dbReference type="Pfam" id="PF00072">
    <property type="entry name" value="Response_reg"/>
    <property type="match status" value="1"/>
</dbReference>